<keyword evidence="8" id="KW-1185">Reference proteome</keyword>
<protein>
    <submittedName>
        <fullName evidence="7">Transcriptional regulator, SARP family</fullName>
    </submittedName>
</protein>
<keyword evidence="4" id="KW-0804">Transcription</keyword>
<dbReference type="KEGG" id="sna:Snas_1875"/>
<dbReference type="SUPFAM" id="SSF48452">
    <property type="entry name" value="TPR-like"/>
    <property type="match status" value="2"/>
</dbReference>
<dbReference type="PANTHER" id="PTHR35807:SF1">
    <property type="entry name" value="TRANSCRIPTIONAL REGULATOR REDD"/>
    <property type="match status" value="1"/>
</dbReference>
<dbReference type="EMBL" id="CP001778">
    <property type="protein sequence ID" value="ADD41571.1"/>
    <property type="molecule type" value="Genomic_DNA"/>
</dbReference>
<dbReference type="InterPro" id="IPR016032">
    <property type="entry name" value="Sig_transdc_resp-reg_C-effctor"/>
</dbReference>
<dbReference type="Pfam" id="PF00486">
    <property type="entry name" value="Trans_reg_C"/>
    <property type="match status" value="1"/>
</dbReference>
<dbReference type="InterPro" id="IPR005158">
    <property type="entry name" value="BTAD"/>
</dbReference>
<proteinExistence type="inferred from homology"/>
<dbReference type="RefSeq" id="WP_013017142.1">
    <property type="nucleotide sequence ID" value="NC_013947.1"/>
</dbReference>
<dbReference type="SUPFAM" id="SSF52540">
    <property type="entry name" value="P-loop containing nucleoside triphosphate hydrolases"/>
    <property type="match status" value="1"/>
</dbReference>
<dbReference type="Pfam" id="PF03704">
    <property type="entry name" value="BTAD"/>
    <property type="match status" value="1"/>
</dbReference>
<dbReference type="CDD" id="cd15831">
    <property type="entry name" value="BTAD"/>
    <property type="match status" value="1"/>
</dbReference>
<name>D3PZ97_STANL</name>
<dbReference type="InterPro" id="IPR001867">
    <property type="entry name" value="OmpR/PhoB-type_DNA-bd"/>
</dbReference>
<dbReference type="InterPro" id="IPR027417">
    <property type="entry name" value="P-loop_NTPase"/>
</dbReference>
<dbReference type="Pfam" id="PF13181">
    <property type="entry name" value="TPR_8"/>
    <property type="match status" value="1"/>
</dbReference>
<dbReference type="InterPro" id="IPR019734">
    <property type="entry name" value="TPR_rpt"/>
</dbReference>
<dbReference type="InterPro" id="IPR011990">
    <property type="entry name" value="TPR-like_helical_dom_sf"/>
</dbReference>
<dbReference type="GO" id="GO:0003677">
    <property type="term" value="F:DNA binding"/>
    <property type="evidence" value="ECO:0007669"/>
    <property type="project" value="UniProtKB-UniRule"/>
</dbReference>
<dbReference type="Gene3D" id="3.40.50.300">
    <property type="entry name" value="P-loop containing nucleotide triphosphate hydrolases"/>
    <property type="match status" value="1"/>
</dbReference>
<dbReference type="PRINTS" id="PR00364">
    <property type="entry name" value="DISEASERSIST"/>
</dbReference>
<evidence type="ECO:0000256" key="2">
    <source>
        <dbReference type="ARBA" id="ARBA00023015"/>
    </source>
</evidence>
<dbReference type="eggNOG" id="COG3903">
    <property type="taxonomic scope" value="Bacteria"/>
</dbReference>
<evidence type="ECO:0000259" key="6">
    <source>
        <dbReference type="PROSITE" id="PS51755"/>
    </source>
</evidence>
<dbReference type="InterPro" id="IPR051677">
    <property type="entry name" value="AfsR-DnrI-RedD_regulator"/>
</dbReference>
<dbReference type="AlphaFoldDB" id="D3PZ97"/>
<sequence>MEFRVLGAVEAVADGVTVDIGPASRRAVLAILLVEVGRVVSVEQLIDRLWRDAPPRGARDSLYSYLSRLRSGLGDGLIRRRSGGYVVTVDPVSVDLHRFRKLVGEARRSTGDDESAELFEAALRLWRGEAFEGLDVPWLHRVADGLAAERFAAELDRNDVQLRRGWHGSLLPQLEERVASHPLDERLAGQLMLARYRSGRQAEALEYFHALRHRLVRELGSEPGPELERLHQRILKSESSLDVRRDGDGASVAVPRQLPAPRRGFVGRTAEMAALDRASDDGQTLWVVAGPGGIGKTWLAVQWGHERRERFPDGQLHVNLRGFDPAEAPLDPELAIRGLLVALGVESQAMPPGLEAKSALYRSLLAGKRMLVVLDNARDTQQVLPLLPGGTSGTTIVTSRADLPALVTTHEALHVGLRPLDDPDAYRTLAKRMGTERIDAEPEAVAELVAHCAGLPLALGILGVRAAIDPELSLAVLARQLREARLDTLDSGELSASVRVVFDSSMSVLSSDAGVLLCLLGIAPGDDVAVAAAASLAGIGLSRAGELLRELEIAHLVDETVPGRFRLHDLTKTYAGERAAELVPEADRVEALGRLVDHYLHAAFASERLLNPGRPVLELDEMRGGAVVTDPETASEARGWFDDELSNVIAIQRYAADSGWDVPGWKLAWTMDTYLYSRGLGQLWSQSWRVALECAEHSGDAAVTIVCHRRLGSVYSFERRDADSIHHLRQALVLGESSGDLIEQGHAHNNLALTYSRLSEFAKVVEHAERAVVLYREAEYPASEISALNILGWALLKLNDFGRARAYVETALETCHRSGERMLLGRVHSTLAEVSQAEGDLEAALRQCRLAISLYADKDNAELIEVLEFTGDVLRDLGQLREAREEWLRARDLASSLGQDSQAESIEAKLASLPTATTTPG</sequence>
<dbReference type="GO" id="GO:0006355">
    <property type="term" value="P:regulation of DNA-templated transcription"/>
    <property type="evidence" value="ECO:0007669"/>
    <property type="project" value="InterPro"/>
</dbReference>
<dbReference type="PROSITE" id="PS51755">
    <property type="entry name" value="OMPR_PHOB"/>
    <property type="match status" value="1"/>
</dbReference>
<reference evidence="7 8" key="1">
    <citation type="journal article" date="2009" name="Stand. Genomic Sci.">
        <title>Complete genome sequence of Stackebrandtia nassauensis type strain (LLR-40K-21).</title>
        <authorList>
            <person name="Munk C."/>
            <person name="Lapidus A."/>
            <person name="Copeland A."/>
            <person name="Jando M."/>
            <person name="Mayilraj S."/>
            <person name="Glavina Del Rio T."/>
            <person name="Nolan M."/>
            <person name="Chen F."/>
            <person name="Lucas S."/>
            <person name="Tice H."/>
            <person name="Cheng J.F."/>
            <person name="Han C."/>
            <person name="Detter J.C."/>
            <person name="Bruce D."/>
            <person name="Goodwin L."/>
            <person name="Chain P."/>
            <person name="Pitluck S."/>
            <person name="Goker M."/>
            <person name="Ovchinikova G."/>
            <person name="Pati A."/>
            <person name="Ivanova N."/>
            <person name="Mavromatis K."/>
            <person name="Chen A."/>
            <person name="Palaniappan K."/>
            <person name="Land M."/>
            <person name="Hauser L."/>
            <person name="Chang Y.J."/>
            <person name="Jeffries C.D."/>
            <person name="Bristow J."/>
            <person name="Eisen J.A."/>
            <person name="Markowitz V."/>
            <person name="Hugenholtz P."/>
            <person name="Kyrpides N.C."/>
            <person name="Klenk H.P."/>
        </authorList>
    </citation>
    <scope>NUCLEOTIDE SEQUENCE [LARGE SCALE GENOMIC DNA]</scope>
    <source>
        <strain evidence="8">DSM 44728 / CIP 108903 / NRRL B-16338 / NBRC 102104 / LLR-40K-21</strain>
    </source>
</reference>
<dbReference type="Gene3D" id="1.10.10.10">
    <property type="entry name" value="Winged helix-like DNA-binding domain superfamily/Winged helix DNA-binding domain"/>
    <property type="match status" value="1"/>
</dbReference>
<dbReference type="STRING" id="446470.Snas_1875"/>
<organism evidence="7 8">
    <name type="scientific">Stackebrandtia nassauensis (strain DSM 44728 / CIP 108903 / NRRL B-16338 / NBRC 102104 / LLR-40K-21)</name>
    <dbReference type="NCBI Taxonomy" id="446470"/>
    <lineage>
        <taxon>Bacteria</taxon>
        <taxon>Bacillati</taxon>
        <taxon>Actinomycetota</taxon>
        <taxon>Actinomycetes</taxon>
        <taxon>Glycomycetales</taxon>
        <taxon>Glycomycetaceae</taxon>
        <taxon>Stackebrandtia</taxon>
    </lineage>
</organism>
<evidence type="ECO:0000256" key="4">
    <source>
        <dbReference type="ARBA" id="ARBA00023163"/>
    </source>
</evidence>
<dbReference type="Gene3D" id="1.25.40.10">
    <property type="entry name" value="Tetratricopeptide repeat domain"/>
    <property type="match status" value="2"/>
</dbReference>
<evidence type="ECO:0000256" key="1">
    <source>
        <dbReference type="ARBA" id="ARBA00005820"/>
    </source>
</evidence>
<feature type="domain" description="OmpR/PhoB-type" evidence="6">
    <location>
        <begin position="1"/>
        <end position="98"/>
    </location>
</feature>
<dbReference type="Proteomes" id="UP000000844">
    <property type="component" value="Chromosome"/>
</dbReference>
<dbReference type="eggNOG" id="COG3629">
    <property type="taxonomic scope" value="Bacteria"/>
</dbReference>
<feature type="DNA-binding region" description="OmpR/PhoB-type" evidence="5">
    <location>
        <begin position="1"/>
        <end position="98"/>
    </location>
</feature>
<evidence type="ECO:0000313" key="7">
    <source>
        <dbReference type="EMBL" id="ADD41571.1"/>
    </source>
</evidence>
<comment type="similarity">
    <text evidence="1">Belongs to the AfsR/DnrI/RedD regulatory family.</text>
</comment>
<gene>
    <name evidence="7" type="ordered locus">Snas_1875</name>
</gene>
<dbReference type="GO" id="GO:0000160">
    <property type="term" value="P:phosphorelay signal transduction system"/>
    <property type="evidence" value="ECO:0007669"/>
    <property type="project" value="InterPro"/>
</dbReference>
<evidence type="ECO:0000256" key="5">
    <source>
        <dbReference type="PROSITE-ProRule" id="PRU01091"/>
    </source>
</evidence>
<dbReference type="OrthoDB" id="7628974at2"/>
<dbReference type="InterPro" id="IPR036388">
    <property type="entry name" value="WH-like_DNA-bd_sf"/>
</dbReference>
<evidence type="ECO:0000256" key="3">
    <source>
        <dbReference type="ARBA" id="ARBA00023125"/>
    </source>
</evidence>
<dbReference type="PANTHER" id="PTHR35807">
    <property type="entry name" value="TRANSCRIPTIONAL REGULATOR REDD-RELATED"/>
    <property type="match status" value="1"/>
</dbReference>
<evidence type="ECO:0000313" key="8">
    <source>
        <dbReference type="Proteomes" id="UP000000844"/>
    </source>
</evidence>
<dbReference type="SUPFAM" id="SSF46894">
    <property type="entry name" value="C-terminal effector domain of the bipartite response regulators"/>
    <property type="match status" value="1"/>
</dbReference>
<dbReference type="HOGENOM" id="CLU_004665_2_0_11"/>
<dbReference type="SMART" id="SM01043">
    <property type="entry name" value="BTAD"/>
    <property type="match status" value="1"/>
</dbReference>
<dbReference type="SMART" id="SM00862">
    <property type="entry name" value="Trans_reg_C"/>
    <property type="match status" value="1"/>
</dbReference>
<accession>D3PZ97</accession>
<dbReference type="SMART" id="SM00028">
    <property type="entry name" value="TPR"/>
    <property type="match status" value="5"/>
</dbReference>
<keyword evidence="2" id="KW-0805">Transcription regulation</keyword>
<keyword evidence="3 5" id="KW-0238">DNA-binding</keyword>
<dbReference type="GO" id="GO:0043531">
    <property type="term" value="F:ADP binding"/>
    <property type="evidence" value="ECO:0007669"/>
    <property type="project" value="InterPro"/>
</dbReference>